<organism evidence="2 3">
    <name type="scientific">Cellulomonas composti</name>
    <dbReference type="NCBI Taxonomy" id="266130"/>
    <lineage>
        <taxon>Bacteria</taxon>
        <taxon>Bacillati</taxon>
        <taxon>Actinomycetota</taxon>
        <taxon>Actinomycetes</taxon>
        <taxon>Micrococcales</taxon>
        <taxon>Cellulomonadaceae</taxon>
        <taxon>Cellulomonas</taxon>
    </lineage>
</organism>
<feature type="region of interest" description="Disordered" evidence="1">
    <location>
        <begin position="1"/>
        <end position="67"/>
    </location>
</feature>
<accession>A0A511JAS8</accession>
<dbReference type="Proteomes" id="UP000321720">
    <property type="component" value="Unassembled WGS sequence"/>
</dbReference>
<gene>
    <name evidence="2" type="ORF">CCO02nite_17320</name>
</gene>
<feature type="compositionally biased region" description="Basic and acidic residues" evidence="1">
    <location>
        <begin position="27"/>
        <end position="37"/>
    </location>
</feature>
<dbReference type="EMBL" id="BJWG01000006">
    <property type="protein sequence ID" value="GEL95074.1"/>
    <property type="molecule type" value="Genomic_DNA"/>
</dbReference>
<keyword evidence="3" id="KW-1185">Reference proteome</keyword>
<dbReference type="AlphaFoldDB" id="A0A511JAS8"/>
<name>A0A511JAS8_9CELL</name>
<evidence type="ECO:0000313" key="2">
    <source>
        <dbReference type="EMBL" id="GEL95074.1"/>
    </source>
</evidence>
<protein>
    <submittedName>
        <fullName evidence="2">Uncharacterized protein</fullName>
    </submittedName>
</protein>
<proteinExistence type="predicted"/>
<comment type="caution">
    <text evidence="2">The sequence shown here is derived from an EMBL/GenBank/DDBJ whole genome shotgun (WGS) entry which is preliminary data.</text>
</comment>
<evidence type="ECO:0000313" key="3">
    <source>
        <dbReference type="Proteomes" id="UP000321720"/>
    </source>
</evidence>
<reference evidence="2 3" key="1">
    <citation type="submission" date="2019-07" db="EMBL/GenBank/DDBJ databases">
        <title>Whole genome shotgun sequence of Cellulomonas composti NBRC 100758.</title>
        <authorList>
            <person name="Hosoyama A."/>
            <person name="Uohara A."/>
            <person name="Ohji S."/>
            <person name="Ichikawa N."/>
        </authorList>
    </citation>
    <scope>NUCLEOTIDE SEQUENCE [LARGE SCALE GENOMIC DNA]</scope>
    <source>
        <strain evidence="2 3">NBRC 100758</strain>
    </source>
</reference>
<evidence type="ECO:0000256" key="1">
    <source>
        <dbReference type="SAM" id="MobiDB-lite"/>
    </source>
</evidence>
<sequence length="112" mass="12309">MSTSVPLIGRRPAKRAPREPLALSYEKAARHPPDPRTRLARRRTYVVRDQSSHVRAPSGNDKAPTTSRVVGASSRFVAGQPIRMNTGELCQMERNWIVLPGRGASICVLPPA</sequence>